<organism evidence="11 12">
    <name type="scientific">Sphagnurus paluster</name>
    <dbReference type="NCBI Taxonomy" id="117069"/>
    <lineage>
        <taxon>Eukaryota</taxon>
        <taxon>Fungi</taxon>
        <taxon>Dikarya</taxon>
        <taxon>Basidiomycota</taxon>
        <taxon>Agaricomycotina</taxon>
        <taxon>Agaricomycetes</taxon>
        <taxon>Agaricomycetidae</taxon>
        <taxon>Agaricales</taxon>
        <taxon>Tricholomatineae</taxon>
        <taxon>Lyophyllaceae</taxon>
        <taxon>Sphagnurus</taxon>
    </lineage>
</organism>
<evidence type="ECO:0000256" key="7">
    <source>
        <dbReference type="ARBA" id="ARBA00023242"/>
    </source>
</evidence>
<evidence type="ECO:0000256" key="8">
    <source>
        <dbReference type="SAM" id="MobiDB-lite"/>
    </source>
</evidence>
<dbReference type="PROSITE" id="PS51281">
    <property type="entry name" value="TAP_C"/>
    <property type="match status" value="1"/>
</dbReference>
<dbReference type="PANTHER" id="PTHR10662:SF22">
    <property type="entry name" value="NUCLEAR RNA EXPORT FACTOR 1"/>
    <property type="match status" value="1"/>
</dbReference>
<feature type="compositionally biased region" description="Polar residues" evidence="8">
    <location>
        <begin position="66"/>
        <end position="79"/>
    </location>
</feature>
<dbReference type="Gene3D" id="1.10.8.10">
    <property type="entry name" value="DNA helicase RuvA subunit, C-terminal domain"/>
    <property type="match status" value="1"/>
</dbReference>
<dbReference type="PANTHER" id="PTHR10662">
    <property type="entry name" value="NUCLEAR RNA EXPORT FACTOR"/>
    <property type="match status" value="1"/>
</dbReference>
<keyword evidence="12" id="KW-1185">Reference proteome</keyword>
<dbReference type="GO" id="GO:0003723">
    <property type="term" value="F:RNA binding"/>
    <property type="evidence" value="ECO:0007669"/>
    <property type="project" value="TreeGrafter"/>
</dbReference>
<feature type="compositionally biased region" description="Basic and acidic residues" evidence="8">
    <location>
        <begin position="53"/>
        <end position="65"/>
    </location>
</feature>
<dbReference type="InterPro" id="IPR018222">
    <property type="entry name" value="Nuclear_transport_factor_2_euk"/>
</dbReference>
<dbReference type="PROSITE" id="PS50177">
    <property type="entry name" value="NTF2_DOMAIN"/>
    <property type="match status" value="1"/>
</dbReference>
<dbReference type="CDD" id="cd14342">
    <property type="entry name" value="UBA_TAP-C"/>
    <property type="match status" value="1"/>
</dbReference>
<feature type="domain" description="TAP-C" evidence="10">
    <location>
        <begin position="532"/>
        <end position="583"/>
    </location>
</feature>
<dbReference type="Gene3D" id="3.80.10.10">
    <property type="entry name" value="Ribonuclease Inhibitor"/>
    <property type="match status" value="1"/>
</dbReference>
<dbReference type="EMBL" id="JABCKI010000041">
    <property type="protein sequence ID" value="KAG5653640.1"/>
    <property type="molecule type" value="Genomic_DNA"/>
</dbReference>
<dbReference type="InterPro" id="IPR032675">
    <property type="entry name" value="LRR_dom_sf"/>
</dbReference>
<dbReference type="InterPro" id="IPR032710">
    <property type="entry name" value="NTF2-like_dom_sf"/>
</dbReference>
<dbReference type="InterPro" id="IPR005637">
    <property type="entry name" value="TAP_C_dom"/>
</dbReference>
<keyword evidence="5" id="KW-0677">Repeat</keyword>
<dbReference type="Gene3D" id="3.10.450.50">
    <property type="match status" value="1"/>
</dbReference>
<dbReference type="OrthoDB" id="25872at2759"/>
<dbReference type="Pfam" id="PF22602">
    <property type="entry name" value="NXF_NTF2"/>
    <property type="match status" value="1"/>
</dbReference>
<dbReference type="InterPro" id="IPR001611">
    <property type="entry name" value="Leu-rich_rpt"/>
</dbReference>
<keyword evidence="3" id="KW-0813">Transport</keyword>
<evidence type="ECO:0000256" key="6">
    <source>
        <dbReference type="ARBA" id="ARBA00022816"/>
    </source>
</evidence>
<evidence type="ECO:0000256" key="3">
    <source>
        <dbReference type="ARBA" id="ARBA00022448"/>
    </source>
</evidence>
<name>A0A9P7KMB5_9AGAR</name>
<evidence type="ECO:0000256" key="2">
    <source>
        <dbReference type="ARBA" id="ARBA00009285"/>
    </source>
</evidence>
<evidence type="ECO:0000259" key="10">
    <source>
        <dbReference type="PROSITE" id="PS51281"/>
    </source>
</evidence>
<keyword evidence="4" id="KW-0433">Leucine-rich repeat</keyword>
<dbReference type="PROSITE" id="PS51450">
    <property type="entry name" value="LRR"/>
    <property type="match status" value="1"/>
</dbReference>
<dbReference type="InterPro" id="IPR002075">
    <property type="entry name" value="NTF2_dom"/>
</dbReference>
<feature type="domain" description="NTF2" evidence="9">
    <location>
        <begin position="307"/>
        <end position="483"/>
    </location>
</feature>
<comment type="similarity">
    <text evidence="2">Belongs to the NXF family.</text>
</comment>
<evidence type="ECO:0000259" key="9">
    <source>
        <dbReference type="PROSITE" id="PS50177"/>
    </source>
</evidence>
<feature type="compositionally biased region" description="Basic and acidic residues" evidence="8">
    <location>
        <begin position="25"/>
        <end position="39"/>
    </location>
</feature>
<comment type="subcellular location">
    <subcellularLocation>
        <location evidence="1">Nucleus</location>
    </subcellularLocation>
</comment>
<reference evidence="11" key="2">
    <citation type="submission" date="2021-10" db="EMBL/GenBank/DDBJ databases">
        <title>Phylogenomics reveals ancestral predisposition of the termite-cultivated fungus Termitomyces towards a domesticated lifestyle.</title>
        <authorList>
            <person name="Auxier B."/>
            <person name="Grum-Grzhimaylo A."/>
            <person name="Cardenas M.E."/>
            <person name="Lodge J.D."/>
            <person name="Laessoe T."/>
            <person name="Pedersen O."/>
            <person name="Smith M.E."/>
            <person name="Kuyper T.W."/>
            <person name="Franco-Molano E.A."/>
            <person name="Baroni T.J."/>
            <person name="Aanen D.K."/>
        </authorList>
    </citation>
    <scope>NUCLEOTIDE SEQUENCE</scope>
    <source>
        <strain evidence="11">D49</strain>
    </source>
</reference>
<dbReference type="SUPFAM" id="SSF46934">
    <property type="entry name" value="UBA-like"/>
    <property type="match status" value="1"/>
</dbReference>
<sequence length="583" mass="63659">MFSSPTPAPGSRAIASNALRSAGLIDRDATMRDLTDKPGGRKASSKIRSHRPHLLELKQPRDSRLRTGSSSQAGPSNPLSIRGASRVMGVRVRNLGPTATPRVKPKVKAVEVWKEVVQKRWNPETQFLNLESLIDDELVKKSGLAPPGRGGDARDAAVIFKIASQLQPKVQTLSLANNNLSGVHLQFLSHYLPDLANLSLQNNNIRQIKDLDILSSRRGRLQKLRELVLIGNPVQTLGAKEDNEKYRRDVINRFSTLEVLDQVAIAQIAFDRPVASTSNAAVAAAPSATTFPCQMSPSFVTGVDGGIVSNFLVRFFNALDTQRRSLVDAYDPNATFSFSANTTIANRARVQGFHTSLPNQTKLTWKAWLGSGSRNLSRVATDPERALKSLHIGALEAVKALENLPATKHDISGPPEKFCLDSFPVVIGQGMGLLLTVHGQFTEVGTEGIRSFDRSFILTPAPEGSPAKLAGWDVVILSDQWTIRVYSSHEAWKPGPLLVQALSREEQEAQQRTPAPAPPILDPQGLLVSMPEAQRNLVMQVCQRTALNVRFAIDCLAGNAWDLDRAVANFEQVKATLSRDAFL</sequence>
<dbReference type="InterPro" id="IPR009060">
    <property type="entry name" value="UBA-like_sf"/>
</dbReference>
<feature type="compositionally biased region" description="Basic residues" evidence="8">
    <location>
        <begin position="43"/>
        <end position="52"/>
    </location>
</feature>
<proteinExistence type="inferred from homology"/>
<dbReference type="AlphaFoldDB" id="A0A9P7KMB5"/>
<accession>A0A9P7KMB5</accession>
<comment type="caution">
    <text evidence="11">The sequence shown here is derived from an EMBL/GenBank/DDBJ whole genome shotgun (WGS) entry which is preliminary data.</text>
</comment>
<evidence type="ECO:0000256" key="1">
    <source>
        <dbReference type="ARBA" id="ARBA00004123"/>
    </source>
</evidence>
<protein>
    <recommendedName>
        <fullName evidence="13">NTF2-like protein</fullName>
    </recommendedName>
</protein>
<dbReference type="Proteomes" id="UP000717328">
    <property type="component" value="Unassembled WGS sequence"/>
</dbReference>
<dbReference type="InterPro" id="IPR030217">
    <property type="entry name" value="NXF_fam"/>
</dbReference>
<feature type="region of interest" description="Disordered" evidence="8">
    <location>
        <begin position="21"/>
        <end position="81"/>
    </location>
</feature>
<evidence type="ECO:0000256" key="5">
    <source>
        <dbReference type="ARBA" id="ARBA00022737"/>
    </source>
</evidence>
<evidence type="ECO:0000256" key="4">
    <source>
        <dbReference type="ARBA" id="ARBA00022614"/>
    </source>
</evidence>
<dbReference type="GO" id="GO:0005634">
    <property type="term" value="C:nucleus"/>
    <property type="evidence" value="ECO:0007669"/>
    <property type="project" value="UniProtKB-SubCell"/>
</dbReference>
<dbReference type="SMART" id="SM00804">
    <property type="entry name" value="TAP_C"/>
    <property type="match status" value="1"/>
</dbReference>
<dbReference type="SUPFAM" id="SSF52058">
    <property type="entry name" value="L domain-like"/>
    <property type="match status" value="1"/>
</dbReference>
<reference evidence="11" key="1">
    <citation type="submission" date="2021-02" db="EMBL/GenBank/DDBJ databases">
        <authorList>
            <person name="Nieuwenhuis M."/>
            <person name="Van De Peppel L.J.J."/>
        </authorList>
    </citation>
    <scope>NUCLEOTIDE SEQUENCE</scope>
    <source>
        <strain evidence="11">D49</strain>
    </source>
</reference>
<dbReference type="GO" id="GO:0016973">
    <property type="term" value="P:poly(A)+ mRNA export from nucleus"/>
    <property type="evidence" value="ECO:0007669"/>
    <property type="project" value="TreeGrafter"/>
</dbReference>
<evidence type="ECO:0000313" key="11">
    <source>
        <dbReference type="EMBL" id="KAG5653640.1"/>
    </source>
</evidence>
<evidence type="ECO:0000313" key="12">
    <source>
        <dbReference type="Proteomes" id="UP000717328"/>
    </source>
</evidence>
<keyword evidence="6" id="KW-0509">mRNA transport</keyword>
<keyword evidence="7" id="KW-0539">Nucleus</keyword>
<dbReference type="Pfam" id="PF03943">
    <property type="entry name" value="TAP_C"/>
    <property type="match status" value="1"/>
</dbReference>
<dbReference type="SUPFAM" id="SSF54427">
    <property type="entry name" value="NTF2-like"/>
    <property type="match status" value="1"/>
</dbReference>
<evidence type="ECO:0008006" key="13">
    <source>
        <dbReference type="Google" id="ProtNLM"/>
    </source>
</evidence>
<gene>
    <name evidence="11" type="ORF">H0H81_011742</name>
</gene>